<dbReference type="Pfam" id="PF10274">
    <property type="entry name" value="ParcG"/>
    <property type="match status" value="1"/>
</dbReference>
<dbReference type="PANTHER" id="PTHR12755">
    <property type="entry name" value="CLEAVAGE/POLYADENYLATION FACTOR IA SUBUNIT CLP1P"/>
    <property type="match status" value="1"/>
</dbReference>
<dbReference type="AlphaFoldDB" id="A0A397AGG0"/>
<sequence>MSRQRGDDPLNCDVLSLDDPATPMTARPTSSSGRSKPKAKDKSEFRRYFDQNELPMTVEESVEPYPSLAFKATMELLEHGMADTRVLKSLASIMSHVKGALSTRDKEVVHRVLLVVQQLAVCDGVGEALGEYYRAILPLCNLLKDKRLGTGDSMTKELIQDTLEILDAYDIGQGEIGLPGTIGASVVTRDNFVVPAPADDQVDLAEYGSEHNFPLTWLRNLLFYVGHTNMSEKDWLFKWYVQQLATRIRDKQAADPSLAASGAVINTCGWVEGKGLRLLLATIAIFQPSHVVVLGDVNLYDHLLHEQVAPVVLGLPRSYLAQRRSASFRRDTRNGRLRTYFTPPPRGSLGSPENFHIEVATSQVRLFTLVLKRVPLTESVNQAVVAMCVVESDHMLVRSTVLGFLCIRAVNKDSVVFVSPRPGPLPSNHFLLGQVQWLEA</sequence>
<comment type="caution">
    <text evidence="6">The sequence shown here is derived from an EMBL/GenBank/DDBJ whole genome shotgun (WGS) entry which is preliminary data.</text>
</comment>
<dbReference type="EMBL" id="QUSZ01006706">
    <property type="protein sequence ID" value="RHY04869.1"/>
    <property type="molecule type" value="Genomic_DNA"/>
</dbReference>
<dbReference type="GO" id="GO:0005524">
    <property type="term" value="F:ATP binding"/>
    <property type="evidence" value="ECO:0007669"/>
    <property type="project" value="UniProtKB-KW"/>
</dbReference>
<gene>
    <name evidence="6" type="ORF">DYB36_003912</name>
</gene>
<dbReference type="Proteomes" id="UP000265427">
    <property type="component" value="Unassembled WGS sequence"/>
</dbReference>
<evidence type="ECO:0000313" key="6">
    <source>
        <dbReference type="EMBL" id="RHY04869.1"/>
    </source>
</evidence>
<organism evidence="6 7">
    <name type="scientific">Aphanomyces astaci</name>
    <name type="common">Crayfish plague agent</name>
    <dbReference type="NCBI Taxonomy" id="112090"/>
    <lineage>
        <taxon>Eukaryota</taxon>
        <taxon>Sar</taxon>
        <taxon>Stramenopiles</taxon>
        <taxon>Oomycota</taxon>
        <taxon>Saprolegniomycetes</taxon>
        <taxon>Saprolegniales</taxon>
        <taxon>Verrucalvaceae</taxon>
        <taxon>Aphanomyces</taxon>
    </lineage>
</organism>
<dbReference type="InterPro" id="IPR045116">
    <property type="entry name" value="Clp1/Grc3"/>
</dbReference>
<dbReference type="GO" id="GO:0051731">
    <property type="term" value="F:polynucleotide 5'-hydroxyl-kinase activity"/>
    <property type="evidence" value="ECO:0007669"/>
    <property type="project" value="InterPro"/>
</dbReference>
<dbReference type="GO" id="GO:0006388">
    <property type="term" value="P:tRNA splicing, via endonucleolytic cleavage and ligation"/>
    <property type="evidence" value="ECO:0007669"/>
    <property type="project" value="TreeGrafter"/>
</dbReference>
<dbReference type="InterPro" id="IPR019399">
    <property type="entry name" value="Parkin_co-regulated_protein"/>
</dbReference>
<dbReference type="InterPro" id="IPR038238">
    <property type="entry name" value="Clp1_C_sf"/>
</dbReference>
<dbReference type="InterPro" id="IPR010655">
    <property type="entry name" value="Clp1_C"/>
</dbReference>
<accession>A0A397AGG0</accession>
<dbReference type="Gene3D" id="2.40.30.330">
    <property type="entry name" value="Pre-mRNA cleavage complex subunit Clp1, C-terminal domain"/>
    <property type="match status" value="1"/>
</dbReference>
<evidence type="ECO:0000256" key="1">
    <source>
        <dbReference type="ARBA" id="ARBA00022741"/>
    </source>
</evidence>
<evidence type="ECO:0000313" key="7">
    <source>
        <dbReference type="Proteomes" id="UP000265427"/>
    </source>
</evidence>
<dbReference type="GO" id="GO:0005634">
    <property type="term" value="C:nucleus"/>
    <property type="evidence" value="ECO:0007669"/>
    <property type="project" value="TreeGrafter"/>
</dbReference>
<dbReference type="Gene3D" id="3.40.50.300">
    <property type="entry name" value="P-loop containing nucleotide triphosphate hydrolases"/>
    <property type="match status" value="1"/>
</dbReference>
<feature type="domain" description="Clp1 P-loop" evidence="5">
    <location>
        <begin position="169"/>
        <end position="342"/>
    </location>
</feature>
<dbReference type="Pfam" id="PF06807">
    <property type="entry name" value="Clp1"/>
    <property type="match status" value="1"/>
</dbReference>
<feature type="domain" description="Clp1 C-terminal" evidence="4">
    <location>
        <begin position="371"/>
        <end position="439"/>
    </location>
</feature>
<evidence type="ECO:0000256" key="2">
    <source>
        <dbReference type="ARBA" id="ARBA00022840"/>
    </source>
</evidence>
<dbReference type="GO" id="GO:0031124">
    <property type="term" value="P:mRNA 3'-end processing"/>
    <property type="evidence" value="ECO:0007669"/>
    <property type="project" value="InterPro"/>
</dbReference>
<keyword evidence="2" id="KW-0067">ATP-binding</keyword>
<dbReference type="PANTHER" id="PTHR12755:SF6">
    <property type="entry name" value="POLYRIBONUCLEOTIDE 5'-HYDROXYL-KINASE CLP1"/>
    <property type="match status" value="1"/>
</dbReference>
<name>A0A397AGG0_APHAT</name>
<dbReference type="VEuPathDB" id="FungiDB:H257_08326"/>
<dbReference type="InterPro" id="IPR027417">
    <property type="entry name" value="P-loop_NTPase"/>
</dbReference>
<evidence type="ECO:0000256" key="3">
    <source>
        <dbReference type="SAM" id="MobiDB-lite"/>
    </source>
</evidence>
<feature type="region of interest" description="Disordered" evidence="3">
    <location>
        <begin position="1"/>
        <end position="44"/>
    </location>
</feature>
<dbReference type="InterPro" id="IPR032319">
    <property type="entry name" value="CLP1_P"/>
</dbReference>
<keyword evidence="1" id="KW-0547">Nucleotide-binding</keyword>
<evidence type="ECO:0000259" key="4">
    <source>
        <dbReference type="Pfam" id="PF06807"/>
    </source>
</evidence>
<dbReference type="VEuPathDB" id="FungiDB:H257_08328"/>
<reference evidence="6 7" key="1">
    <citation type="submission" date="2018-08" db="EMBL/GenBank/DDBJ databases">
        <title>Aphanomyces genome sequencing and annotation.</title>
        <authorList>
            <person name="Minardi D."/>
            <person name="Oidtmann B."/>
            <person name="Van Der Giezen M."/>
            <person name="Studholme D.J."/>
        </authorList>
    </citation>
    <scope>NUCLEOTIDE SEQUENCE [LARGE SCALE GENOMIC DNA]</scope>
    <source>
        <strain evidence="6 7">Kv</strain>
    </source>
</reference>
<evidence type="ECO:0000259" key="5">
    <source>
        <dbReference type="Pfam" id="PF16575"/>
    </source>
</evidence>
<dbReference type="Pfam" id="PF16575">
    <property type="entry name" value="CLP1_P"/>
    <property type="match status" value="1"/>
</dbReference>
<protein>
    <submittedName>
        <fullName evidence="6">Uncharacterized protein</fullName>
    </submittedName>
</protein>
<proteinExistence type="predicted"/>